<keyword evidence="2" id="KW-1185">Reference proteome</keyword>
<evidence type="ECO:0000313" key="1">
    <source>
        <dbReference type="EMBL" id="KHJ76632.1"/>
    </source>
</evidence>
<accession>A0A0B1RZK3</accession>
<dbReference type="EMBL" id="KN611563">
    <property type="protein sequence ID" value="KHJ76632.1"/>
    <property type="molecule type" value="Genomic_DNA"/>
</dbReference>
<organism evidence="1 2">
    <name type="scientific">Oesophagostomum dentatum</name>
    <name type="common">Nodular worm</name>
    <dbReference type="NCBI Taxonomy" id="61180"/>
    <lineage>
        <taxon>Eukaryota</taxon>
        <taxon>Metazoa</taxon>
        <taxon>Ecdysozoa</taxon>
        <taxon>Nematoda</taxon>
        <taxon>Chromadorea</taxon>
        <taxon>Rhabditida</taxon>
        <taxon>Rhabditina</taxon>
        <taxon>Rhabditomorpha</taxon>
        <taxon>Strongyloidea</taxon>
        <taxon>Strongylidae</taxon>
        <taxon>Oesophagostomum</taxon>
    </lineage>
</organism>
<protein>
    <submittedName>
        <fullName evidence="1">Uncharacterized protein</fullName>
    </submittedName>
</protein>
<gene>
    <name evidence="1" type="ORF">OESDEN_23748</name>
</gene>
<dbReference type="OrthoDB" id="422427at2759"/>
<name>A0A0B1RZK3_OESDE</name>
<sequence>MSSLEGIEKQTDDQNHLETPVLDQAWVDQTTLKTSNQLDFLLSEYKKQKDEGVK</sequence>
<evidence type="ECO:0000313" key="2">
    <source>
        <dbReference type="Proteomes" id="UP000053660"/>
    </source>
</evidence>
<proteinExistence type="predicted"/>
<reference evidence="1 2" key="1">
    <citation type="submission" date="2014-03" db="EMBL/GenBank/DDBJ databases">
        <title>Draft genome of the hookworm Oesophagostomum dentatum.</title>
        <authorList>
            <person name="Mitreva M."/>
        </authorList>
    </citation>
    <scope>NUCLEOTIDE SEQUENCE [LARGE SCALE GENOMIC DNA]</scope>
    <source>
        <strain evidence="1 2">OD-Hann</strain>
    </source>
</reference>
<dbReference type="AlphaFoldDB" id="A0A0B1RZK3"/>
<dbReference type="Proteomes" id="UP000053660">
    <property type="component" value="Unassembled WGS sequence"/>
</dbReference>